<dbReference type="Proteomes" id="UP001066276">
    <property type="component" value="Chromosome 6"/>
</dbReference>
<comment type="caution">
    <text evidence="2">The sequence shown here is derived from an EMBL/GenBank/DDBJ whole genome shotgun (WGS) entry which is preliminary data.</text>
</comment>
<dbReference type="EMBL" id="JANPWB010000010">
    <property type="protein sequence ID" value="KAJ1139818.1"/>
    <property type="molecule type" value="Genomic_DNA"/>
</dbReference>
<evidence type="ECO:0000313" key="3">
    <source>
        <dbReference type="Proteomes" id="UP001066276"/>
    </source>
</evidence>
<evidence type="ECO:0000313" key="2">
    <source>
        <dbReference type="EMBL" id="KAJ1139818.1"/>
    </source>
</evidence>
<dbReference type="AlphaFoldDB" id="A0AAV7QMV3"/>
<name>A0AAV7QMV3_PLEWA</name>
<feature type="region of interest" description="Disordered" evidence="1">
    <location>
        <begin position="1"/>
        <end position="72"/>
    </location>
</feature>
<sequence length="72" mass="8065">MPRRQRIGRSYRGDASEAGWHQAEPQPGASTSKKQNVPIKVTFLRDTDDDMGDSDNNTDKEDPDIMICGEEV</sequence>
<evidence type="ECO:0000256" key="1">
    <source>
        <dbReference type="SAM" id="MobiDB-lite"/>
    </source>
</evidence>
<proteinExistence type="predicted"/>
<organism evidence="2 3">
    <name type="scientific">Pleurodeles waltl</name>
    <name type="common">Iberian ribbed newt</name>
    <dbReference type="NCBI Taxonomy" id="8319"/>
    <lineage>
        <taxon>Eukaryota</taxon>
        <taxon>Metazoa</taxon>
        <taxon>Chordata</taxon>
        <taxon>Craniata</taxon>
        <taxon>Vertebrata</taxon>
        <taxon>Euteleostomi</taxon>
        <taxon>Amphibia</taxon>
        <taxon>Batrachia</taxon>
        <taxon>Caudata</taxon>
        <taxon>Salamandroidea</taxon>
        <taxon>Salamandridae</taxon>
        <taxon>Pleurodelinae</taxon>
        <taxon>Pleurodeles</taxon>
    </lineage>
</organism>
<reference evidence="2" key="1">
    <citation type="journal article" date="2022" name="bioRxiv">
        <title>Sequencing and chromosome-scale assembly of the giantPleurodeles waltlgenome.</title>
        <authorList>
            <person name="Brown T."/>
            <person name="Elewa A."/>
            <person name="Iarovenko S."/>
            <person name="Subramanian E."/>
            <person name="Araus A.J."/>
            <person name="Petzold A."/>
            <person name="Susuki M."/>
            <person name="Suzuki K.-i.T."/>
            <person name="Hayashi T."/>
            <person name="Toyoda A."/>
            <person name="Oliveira C."/>
            <person name="Osipova E."/>
            <person name="Leigh N.D."/>
            <person name="Simon A."/>
            <person name="Yun M.H."/>
        </authorList>
    </citation>
    <scope>NUCLEOTIDE SEQUENCE</scope>
    <source>
        <strain evidence="2">20211129_DDA</strain>
        <tissue evidence="2">Liver</tissue>
    </source>
</reference>
<gene>
    <name evidence="2" type="ORF">NDU88_006182</name>
</gene>
<protein>
    <submittedName>
        <fullName evidence="2">Uncharacterized protein</fullName>
    </submittedName>
</protein>
<accession>A0AAV7QMV3</accession>
<keyword evidence="3" id="KW-1185">Reference proteome</keyword>